<evidence type="ECO:0000313" key="5">
    <source>
        <dbReference type="Proteomes" id="UP000583929"/>
    </source>
</evidence>
<dbReference type="FunFam" id="2.60.200.20:FF:000014">
    <property type="entry name" value="FHA domain-containing protein FHA2"/>
    <property type="match status" value="1"/>
</dbReference>
<organism evidence="4 5">
    <name type="scientific">Cannabis sativa</name>
    <name type="common">Hemp</name>
    <name type="synonym">Marijuana</name>
    <dbReference type="NCBI Taxonomy" id="3483"/>
    <lineage>
        <taxon>Eukaryota</taxon>
        <taxon>Viridiplantae</taxon>
        <taxon>Streptophyta</taxon>
        <taxon>Embryophyta</taxon>
        <taxon>Tracheophyta</taxon>
        <taxon>Spermatophyta</taxon>
        <taxon>Magnoliopsida</taxon>
        <taxon>eudicotyledons</taxon>
        <taxon>Gunneridae</taxon>
        <taxon>Pentapetalae</taxon>
        <taxon>rosids</taxon>
        <taxon>fabids</taxon>
        <taxon>Rosales</taxon>
        <taxon>Cannabaceae</taxon>
        <taxon>Cannabis</taxon>
    </lineage>
</organism>
<dbReference type="PANTHER" id="PTHR21712:SF29">
    <property type="entry name" value="PRE-RRNA-PROCESSING PROTEIN FHL1"/>
    <property type="match status" value="1"/>
</dbReference>
<dbReference type="PROSITE" id="PS50006">
    <property type="entry name" value="FHA_DOMAIN"/>
    <property type="match status" value="2"/>
</dbReference>
<evidence type="ECO:0000256" key="2">
    <source>
        <dbReference type="ARBA" id="ARBA00023242"/>
    </source>
</evidence>
<comment type="subcellular location">
    <subcellularLocation>
        <location evidence="1">Nucleus</location>
    </subcellularLocation>
</comment>
<dbReference type="SMART" id="SM00240">
    <property type="entry name" value="FHA"/>
    <property type="match status" value="2"/>
</dbReference>
<dbReference type="AlphaFoldDB" id="A0A7J6FK98"/>
<feature type="domain" description="FHA" evidence="3">
    <location>
        <begin position="26"/>
        <end position="89"/>
    </location>
</feature>
<dbReference type="PANTHER" id="PTHR21712">
    <property type="entry name" value="PRE-RRNA-PROCESSING PROTEIN FHL1"/>
    <property type="match status" value="1"/>
</dbReference>
<gene>
    <name evidence="4" type="ORF">G4B88_012993</name>
</gene>
<dbReference type="EMBL" id="JAATIQ010000206">
    <property type="protein sequence ID" value="KAF4370309.1"/>
    <property type="molecule type" value="Genomic_DNA"/>
</dbReference>
<dbReference type="InterPro" id="IPR008984">
    <property type="entry name" value="SMAD_FHA_dom_sf"/>
</dbReference>
<protein>
    <recommendedName>
        <fullName evidence="3">FHA domain-containing protein</fullName>
    </recommendedName>
</protein>
<comment type="caution">
    <text evidence="4">The sequence shown here is derived from an EMBL/GenBank/DDBJ whole genome shotgun (WGS) entry which is preliminary data.</text>
</comment>
<dbReference type="InterPro" id="IPR045178">
    <property type="entry name" value="Fhl1/FHA1"/>
</dbReference>
<evidence type="ECO:0000256" key="1">
    <source>
        <dbReference type="ARBA" id="ARBA00004123"/>
    </source>
</evidence>
<dbReference type="InterPro" id="IPR000253">
    <property type="entry name" value="FHA_dom"/>
</dbReference>
<sequence>MEEELEIEYGKLVGDNFEYRIFTSSIILGRNKSSKRYKKVKVDVDLCSLGGIKDLISGHHARIFYDFYRCCFAIEVLGRCGCYIDGVLHLPGDPPVKLQPNNLVKIGGIEFYLVPTLLFGSNFNFFIPFGLMMGSSASNSMDATNGSNNEKEVGFAKLIGDNFEYYMQTYSIRLGRNSKISSVDIDLSSLGGGRNISRHHATIFYDFSRRCFALEVLGRNGCFVDGVHHSAGCFPVQLKSKNLLKIGRKEFYFMLPLKSILNSGPVAMGHDGGPGLVSFYFFYWVDFENL</sequence>
<accession>A0A7J6FK98</accession>
<dbReference type="Proteomes" id="UP000583929">
    <property type="component" value="Unassembled WGS sequence"/>
</dbReference>
<evidence type="ECO:0000313" key="4">
    <source>
        <dbReference type="EMBL" id="KAF4370309.1"/>
    </source>
</evidence>
<reference evidence="4 5" key="1">
    <citation type="journal article" date="2020" name="bioRxiv">
        <title>Sequence and annotation of 42 cannabis genomes reveals extensive copy number variation in cannabinoid synthesis and pathogen resistance genes.</title>
        <authorList>
            <person name="Mckernan K.J."/>
            <person name="Helbert Y."/>
            <person name="Kane L.T."/>
            <person name="Ebling H."/>
            <person name="Zhang L."/>
            <person name="Liu B."/>
            <person name="Eaton Z."/>
            <person name="Mclaughlin S."/>
            <person name="Kingan S."/>
            <person name="Baybayan P."/>
            <person name="Concepcion G."/>
            <person name="Jordan M."/>
            <person name="Riva A."/>
            <person name="Barbazuk W."/>
            <person name="Harkins T."/>
        </authorList>
    </citation>
    <scope>NUCLEOTIDE SEQUENCE [LARGE SCALE GENOMIC DNA]</scope>
    <source>
        <strain evidence="5">cv. Jamaican Lion 4</strain>
        <tissue evidence="4">Leaf</tissue>
    </source>
</reference>
<proteinExistence type="predicted"/>
<dbReference type="Gene3D" id="2.60.200.20">
    <property type="match status" value="1"/>
</dbReference>
<name>A0A7J6FK98_CANSA</name>
<dbReference type="SUPFAM" id="SSF49879">
    <property type="entry name" value="SMAD/FHA domain"/>
    <property type="match status" value="2"/>
</dbReference>
<keyword evidence="5" id="KW-1185">Reference proteome</keyword>
<feature type="domain" description="FHA" evidence="3">
    <location>
        <begin position="172"/>
        <end position="229"/>
    </location>
</feature>
<dbReference type="GO" id="GO:0060962">
    <property type="term" value="P:regulation of ribosomal protein gene transcription by RNA polymerase II"/>
    <property type="evidence" value="ECO:0007669"/>
    <property type="project" value="InterPro"/>
</dbReference>
<evidence type="ECO:0000259" key="3">
    <source>
        <dbReference type="PROSITE" id="PS50006"/>
    </source>
</evidence>
<dbReference type="GO" id="GO:0005634">
    <property type="term" value="C:nucleus"/>
    <property type="evidence" value="ECO:0007669"/>
    <property type="project" value="UniProtKB-SubCell"/>
</dbReference>
<dbReference type="Pfam" id="PF00498">
    <property type="entry name" value="FHA"/>
    <property type="match status" value="2"/>
</dbReference>
<dbReference type="CDD" id="cd22701">
    <property type="entry name" value="FHA_FKH1-like"/>
    <property type="match status" value="2"/>
</dbReference>
<keyword evidence="2" id="KW-0539">Nucleus</keyword>
<dbReference type="GO" id="GO:0043565">
    <property type="term" value="F:sequence-specific DNA binding"/>
    <property type="evidence" value="ECO:0007669"/>
    <property type="project" value="TreeGrafter"/>
</dbReference>